<protein>
    <submittedName>
        <fullName evidence="2">Putative phospholipid/glycerol acyltransferase</fullName>
    </submittedName>
</protein>
<accession>U7QK96</accession>
<reference evidence="2 3" key="1">
    <citation type="journal article" date="2013" name="Front. Microbiol.">
        <title>Comparative genomic analyses of the cyanobacterium, Lyngbya aestuarii BL J, a powerful hydrogen producer.</title>
        <authorList>
            <person name="Kothari A."/>
            <person name="Vaughn M."/>
            <person name="Garcia-Pichel F."/>
        </authorList>
    </citation>
    <scope>NUCLEOTIDE SEQUENCE [LARGE SCALE GENOMIC DNA]</scope>
    <source>
        <strain evidence="2 3">BL J</strain>
    </source>
</reference>
<sequence length="453" mass="52208">MPNSMTNVQPPLEFIPPDFQSGVLKLSQWIFPWWIRFKTPITEIQAENVEQLVELYQQFQQEKVRFMLAFRHPNPDDPLSISQLFWRKIPQQAKKQGIALKSPVHAHFMYDRGIPLWAGNYVTWLFPKLGGTSILRGKLDRQGLRSARNLFVNGRFPIAAAPEGATNGLNHQVSPLEPGIAQLGFWCVEDLQKAQRSEEVLIVPLGIQYHYIRDNWQALAQVLTQMEADCGLTTNNSQPIPSSLYPRLISLGNYLLDLMENFYRQYYHQHIPTDQTEELPIRLQRLLDIALQVAESYFAIKPKGSLTERCRRIEQTGWDCIYREDIKDLEALSPVERGLARRVAEEASLRMWHMRLVESFVAVSGKYVQENPTFDRFAEITIIAWTMITRLKGGNPSQTPYLGKRRVQMTVGEPISISQRWSDYKASRRQAVENLTQTLQAALEKMSQPESKP</sequence>
<dbReference type="EMBL" id="AUZM01000029">
    <property type="protein sequence ID" value="ERT06851.1"/>
    <property type="molecule type" value="Genomic_DNA"/>
</dbReference>
<organism evidence="2 3">
    <name type="scientific">Lyngbya aestuarii BL J</name>
    <dbReference type="NCBI Taxonomy" id="1348334"/>
    <lineage>
        <taxon>Bacteria</taxon>
        <taxon>Bacillati</taxon>
        <taxon>Cyanobacteriota</taxon>
        <taxon>Cyanophyceae</taxon>
        <taxon>Oscillatoriophycideae</taxon>
        <taxon>Oscillatoriales</taxon>
        <taxon>Microcoleaceae</taxon>
        <taxon>Lyngbya</taxon>
    </lineage>
</organism>
<dbReference type="GO" id="GO:0016746">
    <property type="term" value="F:acyltransferase activity"/>
    <property type="evidence" value="ECO:0007669"/>
    <property type="project" value="UniProtKB-KW"/>
</dbReference>
<dbReference type="Proteomes" id="UP000017127">
    <property type="component" value="Unassembled WGS sequence"/>
</dbReference>
<keyword evidence="2" id="KW-0808">Transferase</keyword>
<dbReference type="OrthoDB" id="524611at2"/>
<dbReference type="RefSeq" id="WP_023066888.1">
    <property type="nucleotide sequence ID" value="NZ_AUZM01000029.1"/>
</dbReference>
<dbReference type="InterPro" id="IPR002123">
    <property type="entry name" value="Plipid/glycerol_acylTrfase"/>
</dbReference>
<gene>
    <name evidence="2" type="ORF">M595_3183</name>
</gene>
<keyword evidence="2" id="KW-0012">Acyltransferase</keyword>
<feature type="domain" description="Phospholipid/glycerol acyltransferase" evidence="1">
    <location>
        <begin position="66"/>
        <end position="210"/>
    </location>
</feature>
<keyword evidence="3" id="KW-1185">Reference proteome</keyword>
<dbReference type="SMART" id="SM00563">
    <property type="entry name" value="PlsC"/>
    <property type="match status" value="1"/>
</dbReference>
<evidence type="ECO:0000259" key="1">
    <source>
        <dbReference type="SMART" id="SM00563"/>
    </source>
</evidence>
<dbReference type="AlphaFoldDB" id="U7QK96"/>
<comment type="caution">
    <text evidence="2">The sequence shown here is derived from an EMBL/GenBank/DDBJ whole genome shotgun (WGS) entry which is preliminary data.</text>
</comment>
<proteinExistence type="predicted"/>
<evidence type="ECO:0000313" key="3">
    <source>
        <dbReference type="Proteomes" id="UP000017127"/>
    </source>
</evidence>
<name>U7QK96_9CYAN</name>
<evidence type="ECO:0000313" key="2">
    <source>
        <dbReference type="EMBL" id="ERT06851.1"/>
    </source>
</evidence>
<dbReference type="PATRIC" id="fig|1348334.3.peg.3082"/>